<evidence type="ECO:0000313" key="1">
    <source>
        <dbReference type="EMBL" id="CAG8765089.1"/>
    </source>
</evidence>
<dbReference type="Proteomes" id="UP000789702">
    <property type="component" value="Unassembled WGS sequence"/>
</dbReference>
<accession>A0ACA9QT67</accession>
<proteinExistence type="predicted"/>
<reference evidence="1" key="1">
    <citation type="submission" date="2021-06" db="EMBL/GenBank/DDBJ databases">
        <authorList>
            <person name="Kallberg Y."/>
            <person name="Tangrot J."/>
            <person name="Rosling A."/>
        </authorList>
    </citation>
    <scope>NUCLEOTIDE SEQUENCE</scope>
    <source>
        <strain evidence="1">IL203A</strain>
    </source>
</reference>
<comment type="caution">
    <text evidence="1">The sequence shown here is derived from an EMBL/GenBank/DDBJ whole genome shotgun (WGS) entry which is preliminary data.</text>
</comment>
<name>A0ACA9QT67_9GLOM</name>
<keyword evidence="2" id="KW-1185">Reference proteome</keyword>
<sequence length="85" mass="9507">MSNSCLHSFTKLVSLLIKRNSISSLLSVLILIALYGAEIIDLFSSNLNPRSHFSSKLARIWPSLEGELLKNDWNIEAKFAKCSVI</sequence>
<gene>
    <name evidence="1" type="ORF">DHETER_LOCUS15514</name>
</gene>
<dbReference type="EMBL" id="CAJVPU010053413">
    <property type="protein sequence ID" value="CAG8765089.1"/>
    <property type="molecule type" value="Genomic_DNA"/>
</dbReference>
<evidence type="ECO:0000313" key="2">
    <source>
        <dbReference type="Proteomes" id="UP000789702"/>
    </source>
</evidence>
<feature type="non-terminal residue" evidence="1">
    <location>
        <position position="85"/>
    </location>
</feature>
<protein>
    <submittedName>
        <fullName evidence="1">5996_t:CDS:1</fullName>
    </submittedName>
</protein>
<organism evidence="1 2">
    <name type="scientific">Dentiscutata heterogama</name>
    <dbReference type="NCBI Taxonomy" id="1316150"/>
    <lineage>
        <taxon>Eukaryota</taxon>
        <taxon>Fungi</taxon>
        <taxon>Fungi incertae sedis</taxon>
        <taxon>Mucoromycota</taxon>
        <taxon>Glomeromycotina</taxon>
        <taxon>Glomeromycetes</taxon>
        <taxon>Diversisporales</taxon>
        <taxon>Gigasporaceae</taxon>
        <taxon>Dentiscutata</taxon>
    </lineage>
</organism>